<dbReference type="VEuPathDB" id="TriTrypDB:ADEAN_000641900"/>
<accession>A0A7G2CGP9</accession>
<evidence type="ECO:0000313" key="3">
    <source>
        <dbReference type="Proteomes" id="UP000515908"/>
    </source>
</evidence>
<evidence type="ECO:0000256" key="1">
    <source>
        <dbReference type="SAM" id="MobiDB-lite"/>
    </source>
</evidence>
<evidence type="ECO:0000313" key="2">
    <source>
        <dbReference type="EMBL" id="CAD2218926.1"/>
    </source>
</evidence>
<feature type="compositionally biased region" description="Pro residues" evidence="1">
    <location>
        <begin position="448"/>
        <end position="458"/>
    </location>
</feature>
<feature type="region of interest" description="Disordered" evidence="1">
    <location>
        <begin position="356"/>
        <end position="379"/>
    </location>
</feature>
<feature type="region of interest" description="Disordered" evidence="1">
    <location>
        <begin position="151"/>
        <end position="170"/>
    </location>
</feature>
<feature type="compositionally biased region" description="Basic residues" evidence="1">
    <location>
        <begin position="157"/>
        <end position="168"/>
    </location>
</feature>
<feature type="compositionally biased region" description="Polar residues" evidence="1">
    <location>
        <begin position="36"/>
        <end position="46"/>
    </location>
</feature>
<reference evidence="2 3" key="1">
    <citation type="submission" date="2020-08" db="EMBL/GenBank/DDBJ databases">
        <authorList>
            <person name="Newling K."/>
            <person name="Davey J."/>
            <person name="Forrester S."/>
        </authorList>
    </citation>
    <scope>NUCLEOTIDE SEQUENCE [LARGE SCALE GENOMIC DNA]</scope>
    <source>
        <strain evidence="3">Crithidia deanei Carvalho (ATCC PRA-265)</strain>
    </source>
</reference>
<feature type="region of interest" description="Disordered" evidence="1">
    <location>
        <begin position="416"/>
        <end position="491"/>
    </location>
</feature>
<protein>
    <submittedName>
        <fullName evidence="2">Uncharacterized protein</fullName>
    </submittedName>
</protein>
<feature type="region of interest" description="Disordered" evidence="1">
    <location>
        <begin position="1"/>
        <end position="50"/>
    </location>
</feature>
<dbReference type="EMBL" id="LR877156">
    <property type="protein sequence ID" value="CAD2218926.1"/>
    <property type="molecule type" value="Genomic_DNA"/>
</dbReference>
<sequence length="491" mass="53890">MSPPSAVTSGRVAGPMRGVMAGESRRTTPHLPKTPIGNNPYTTSPKMSPPSKGTLIWRATRPAPHDCRIAAPWPPPSSPTAKPCSPPVLPCRPGVAHPVLTAIPLSPASFPSPTWTLLLPPLHTVRPEGRPAGLVAVKTERRLLRRADRRFPGPVNTRKHLPRPRAHRSLAPASVRKCLPRLVDPRFPVPASPPRPPPRPLAAAGMMTSIPTPHPMCRTPSTWARHPLSSSPRTTTTRRCRLIRRSPTRWRSRPTVRLHLRAGTAMVRPLCRATALETRKTSPQRSLARFRRMPTMSLILYAWMRLIPLVPPLVVRGARGLLVSATPRSQRWNPLTVRSPLRVAIVMALLPKKAASVPVETTRSPPRSQAGTRKRRPTSPTLCTGVRWLLCPSPPVTPAVKCRPVFAELRRRWKSPPTVRSRLRAATATASPRRKAASAPVETTKSPQPSPADTPKPLPTRLAPPTDRRHPPFHCPLTTLAARPHPASARS</sequence>
<gene>
    <name evidence="2" type="ORF">ADEAN_000641900</name>
</gene>
<proteinExistence type="predicted"/>
<feature type="compositionally biased region" description="Low complexity" evidence="1">
    <location>
        <begin position="418"/>
        <end position="431"/>
    </location>
</feature>
<name>A0A7G2CGP9_9TRYP</name>
<organism evidence="2 3">
    <name type="scientific">Angomonas deanei</name>
    <dbReference type="NCBI Taxonomy" id="59799"/>
    <lineage>
        <taxon>Eukaryota</taxon>
        <taxon>Discoba</taxon>
        <taxon>Euglenozoa</taxon>
        <taxon>Kinetoplastea</taxon>
        <taxon>Metakinetoplastina</taxon>
        <taxon>Trypanosomatida</taxon>
        <taxon>Trypanosomatidae</taxon>
        <taxon>Strigomonadinae</taxon>
        <taxon>Angomonas</taxon>
    </lineage>
</organism>
<dbReference type="Proteomes" id="UP000515908">
    <property type="component" value="Chromosome 12"/>
</dbReference>
<keyword evidence="3" id="KW-1185">Reference proteome</keyword>
<feature type="compositionally biased region" description="Polar residues" evidence="1">
    <location>
        <begin position="359"/>
        <end position="371"/>
    </location>
</feature>
<dbReference type="AlphaFoldDB" id="A0A7G2CGP9"/>